<organism evidence="1 2">
    <name type="scientific">Falco tinnunculus</name>
    <name type="common">Common kestrel</name>
    <dbReference type="NCBI Taxonomy" id="100819"/>
    <lineage>
        <taxon>Eukaryota</taxon>
        <taxon>Metazoa</taxon>
        <taxon>Chordata</taxon>
        <taxon>Craniata</taxon>
        <taxon>Vertebrata</taxon>
        <taxon>Euteleostomi</taxon>
        <taxon>Archelosauria</taxon>
        <taxon>Archosauria</taxon>
        <taxon>Dinosauria</taxon>
        <taxon>Saurischia</taxon>
        <taxon>Theropoda</taxon>
        <taxon>Coelurosauria</taxon>
        <taxon>Aves</taxon>
        <taxon>Neognathae</taxon>
        <taxon>Neoaves</taxon>
        <taxon>Telluraves</taxon>
        <taxon>Australaves</taxon>
        <taxon>Falconiformes</taxon>
        <taxon>Falconidae</taxon>
        <taxon>Falco</taxon>
    </lineage>
</organism>
<dbReference type="PANTHER" id="PTHR43691">
    <property type="entry name" value="URIDINE PHOSPHORYLASE"/>
    <property type="match status" value="1"/>
</dbReference>
<dbReference type="GO" id="GO:0006218">
    <property type="term" value="P:uridine catabolic process"/>
    <property type="evidence" value="ECO:0007669"/>
    <property type="project" value="TreeGrafter"/>
</dbReference>
<dbReference type="Proteomes" id="UP000694562">
    <property type="component" value="Unplaced"/>
</dbReference>
<name>A0A8C4V580_FALTI</name>
<dbReference type="PANTHER" id="PTHR43691:SF8">
    <property type="entry name" value="URIDINE PHOSPHORYLASE 2"/>
    <property type="match status" value="1"/>
</dbReference>
<reference evidence="1" key="2">
    <citation type="submission" date="2025-09" db="UniProtKB">
        <authorList>
            <consortium name="Ensembl"/>
        </authorList>
    </citation>
    <scope>IDENTIFICATION</scope>
</reference>
<evidence type="ECO:0000313" key="2">
    <source>
        <dbReference type="Proteomes" id="UP000694562"/>
    </source>
</evidence>
<dbReference type="InterPro" id="IPR035994">
    <property type="entry name" value="Nucleoside_phosphorylase_sf"/>
</dbReference>
<proteinExistence type="predicted"/>
<dbReference type="GO" id="GO:0004850">
    <property type="term" value="F:uridine phosphorylase activity"/>
    <property type="evidence" value="ECO:0007669"/>
    <property type="project" value="TreeGrafter"/>
</dbReference>
<dbReference type="Ensembl" id="ENSFTIT00000023418.1">
    <property type="protein sequence ID" value="ENSFTIP00000022495.1"/>
    <property type="gene ID" value="ENSFTIG00000014508.1"/>
</dbReference>
<accession>A0A8C4V580</accession>
<dbReference type="GO" id="GO:0005829">
    <property type="term" value="C:cytosol"/>
    <property type="evidence" value="ECO:0007669"/>
    <property type="project" value="TreeGrafter"/>
</dbReference>
<sequence>MAPGPACGDALGPSSLASTHATGAGNATCKWLSYGALCSFYSEKKLEHLKRACDAGVRNIEMESTAFAALCGLWAAVGCMALLGRLEGDQIQAPRQVLWEHQQRPQRLIAAFIQKHLGKAPAKICTEIRAVLLNCMLLTPVSSGYKGLSR</sequence>
<dbReference type="SUPFAM" id="SSF53167">
    <property type="entry name" value="Purine and uridine phosphorylases"/>
    <property type="match status" value="1"/>
</dbReference>
<evidence type="ECO:0000313" key="1">
    <source>
        <dbReference type="Ensembl" id="ENSFTIP00000022495.1"/>
    </source>
</evidence>
<protein>
    <submittedName>
        <fullName evidence="1">Uncharacterized protein</fullName>
    </submittedName>
</protein>
<dbReference type="Gene3D" id="3.40.50.1580">
    <property type="entry name" value="Nucleoside phosphorylase domain"/>
    <property type="match status" value="1"/>
</dbReference>
<keyword evidence="2" id="KW-1185">Reference proteome</keyword>
<dbReference type="OrthoDB" id="204058at2759"/>
<dbReference type="AlphaFoldDB" id="A0A8C4V580"/>
<reference evidence="1" key="1">
    <citation type="submission" date="2025-08" db="UniProtKB">
        <authorList>
            <consortium name="Ensembl"/>
        </authorList>
    </citation>
    <scope>IDENTIFICATION</scope>
</reference>